<dbReference type="Gene3D" id="3.90.79.10">
    <property type="entry name" value="Nucleoside Triphosphate Pyrophosphohydrolase"/>
    <property type="match status" value="1"/>
</dbReference>
<dbReference type="InterPro" id="IPR015797">
    <property type="entry name" value="NUDIX_hydrolase-like_dom_sf"/>
</dbReference>
<dbReference type="PANTHER" id="PTHR11839">
    <property type="entry name" value="UDP/ADP-SUGAR PYROPHOSPHATASE"/>
    <property type="match status" value="1"/>
</dbReference>
<evidence type="ECO:0000256" key="7">
    <source>
        <dbReference type="ARBA" id="ARBA00022842"/>
    </source>
</evidence>
<dbReference type="GO" id="GO:0019693">
    <property type="term" value="P:ribose phosphate metabolic process"/>
    <property type="evidence" value="ECO:0007669"/>
    <property type="project" value="TreeGrafter"/>
</dbReference>
<dbReference type="AlphaFoldDB" id="A0A545TQ47"/>
<dbReference type="OrthoDB" id="5292471at2"/>
<feature type="binding site" evidence="13">
    <location>
        <position position="161"/>
    </location>
    <ligand>
        <name>Mg(2+)</name>
        <dbReference type="ChEBI" id="CHEBI:18420"/>
        <label>1</label>
    </ligand>
</feature>
<comment type="catalytic activity">
    <reaction evidence="12">
        <text>ADP-D-ribose + H2O = D-ribose 5-phosphate + AMP + 2 H(+)</text>
        <dbReference type="Rhea" id="RHEA:10412"/>
        <dbReference type="ChEBI" id="CHEBI:15377"/>
        <dbReference type="ChEBI" id="CHEBI:15378"/>
        <dbReference type="ChEBI" id="CHEBI:57967"/>
        <dbReference type="ChEBI" id="CHEBI:78346"/>
        <dbReference type="ChEBI" id="CHEBI:456215"/>
        <dbReference type="EC" id="3.6.1.13"/>
    </reaction>
</comment>
<comment type="cofactor">
    <cofactor evidence="1 13">
        <name>Mg(2+)</name>
        <dbReference type="ChEBI" id="CHEBI:18420"/>
    </cofactor>
</comment>
<evidence type="ECO:0000256" key="9">
    <source>
        <dbReference type="ARBA" id="ARBA00030162"/>
    </source>
</evidence>
<evidence type="ECO:0000256" key="3">
    <source>
        <dbReference type="ARBA" id="ARBA00012453"/>
    </source>
</evidence>
<dbReference type="InterPro" id="IPR020084">
    <property type="entry name" value="NUDIX_hydrolase_CS"/>
</dbReference>
<comment type="function">
    <text evidence="8">Acts on ADP-mannose and ADP-glucose as well as ADP-ribose. Prevents glycogen biosynthesis. The reaction catalyzed by this enzyme is a limiting step of the gluconeogenic process.</text>
</comment>
<evidence type="ECO:0000256" key="13">
    <source>
        <dbReference type="PIRSR" id="PIRSR604385-2"/>
    </source>
</evidence>
<keyword evidence="6" id="KW-0378">Hydrolase</keyword>
<comment type="similarity">
    <text evidence="2">Belongs to the Nudix hydrolase family. NudF subfamily.</text>
</comment>
<dbReference type="Proteomes" id="UP000315252">
    <property type="component" value="Unassembled WGS sequence"/>
</dbReference>
<feature type="domain" description="Nudix hydrolase" evidence="14">
    <location>
        <begin position="52"/>
        <end position="190"/>
    </location>
</feature>
<evidence type="ECO:0000256" key="8">
    <source>
        <dbReference type="ARBA" id="ARBA00025164"/>
    </source>
</evidence>
<evidence type="ECO:0000256" key="4">
    <source>
        <dbReference type="ARBA" id="ARBA00013297"/>
    </source>
</evidence>
<dbReference type="SUPFAM" id="SSF55811">
    <property type="entry name" value="Nudix"/>
    <property type="match status" value="1"/>
</dbReference>
<dbReference type="GO" id="GO:0005829">
    <property type="term" value="C:cytosol"/>
    <property type="evidence" value="ECO:0007669"/>
    <property type="project" value="TreeGrafter"/>
</dbReference>
<keyword evidence="7 13" id="KW-0460">Magnesium</keyword>
<evidence type="ECO:0000259" key="14">
    <source>
        <dbReference type="PROSITE" id="PS51462"/>
    </source>
</evidence>
<evidence type="ECO:0000313" key="16">
    <source>
        <dbReference type="Proteomes" id="UP000315252"/>
    </source>
</evidence>
<dbReference type="RefSeq" id="WP_142897563.1">
    <property type="nucleotide sequence ID" value="NZ_ML660056.1"/>
</dbReference>
<protein>
    <recommendedName>
        <fullName evidence="4">ADP-ribose pyrophosphatase</fullName>
        <ecNumber evidence="3">3.6.1.13</ecNumber>
    </recommendedName>
    <alternativeName>
        <fullName evidence="9">ADP-ribose diphosphatase</fullName>
    </alternativeName>
    <alternativeName>
        <fullName evidence="11">ADP-ribose phosphohydrolase</fullName>
    </alternativeName>
    <alternativeName>
        <fullName evidence="10">Adenosine diphosphoribose pyrophosphatase</fullName>
    </alternativeName>
</protein>
<evidence type="ECO:0000256" key="2">
    <source>
        <dbReference type="ARBA" id="ARBA00007482"/>
    </source>
</evidence>
<evidence type="ECO:0000256" key="10">
    <source>
        <dbReference type="ARBA" id="ARBA00030308"/>
    </source>
</evidence>
<dbReference type="PANTHER" id="PTHR11839:SF5">
    <property type="entry name" value="ADP-RIBOSE PYROPHOSPHATASE"/>
    <property type="match status" value="1"/>
</dbReference>
<dbReference type="PROSITE" id="PS51462">
    <property type="entry name" value="NUDIX"/>
    <property type="match status" value="1"/>
</dbReference>
<dbReference type="GO" id="GO:0047631">
    <property type="term" value="F:ADP-ribose diphosphatase activity"/>
    <property type="evidence" value="ECO:0007669"/>
    <property type="project" value="UniProtKB-EC"/>
</dbReference>
<dbReference type="InterPro" id="IPR000086">
    <property type="entry name" value="NUDIX_hydrolase_dom"/>
</dbReference>
<feature type="binding site" evidence="13">
    <location>
        <position position="109"/>
    </location>
    <ligand>
        <name>Mg(2+)</name>
        <dbReference type="ChEBI" id="CHEBI:18420"/>
        <label>1</label>
    </ligand>
</feature>
<dbReference type="Pfam" id="PF00293">
    <property type="entry name" value="NUDIX"/>
    <property type="match status" value="1"/>
</dbReference>
<dbReference type="PROSITE" id="PS00893">
    <property type="entry name" value="NUDIX_BOX"/>
    <property type="match status" value="1"/>
</dbReference>
<dbReference type="EC" id="3.6.1.13" evidence="3"/>
<sequence>MNHDAHADPTRQTELVSKSTLFKRYFQVDEYVVRHSLFAGGVSEPVTREVFERGHAAAVIPYDPEADAIVFIEQFRTGAFAAGLHPWLIEVVAGIIDDGESPAEVARREAMEEANCKIGELVPIGKFLVSPGGSSETLSLFCGRVQSATIGGIHGLSEESEDIRAFVLSFEDALTQMREGKITNLFTFAALQWLVLNREELRAKWQ</sequence>
<dbReference type="GO" id="GO:0019144">
    <property type="term" value="F:ADP-sugar diphosphatase activity"/>
    <property type="evidence" value="ECO:0007669"/>
    <property type="project" value="TreeGrafter"/>
</dbReference>
<keyword evidence="5 13" id="KW-0479">Metal-binding</keyword>
<evidence type="ECO:0000256" key="5">
    <source>
        <dbReference type="ARBA" id="ARBA00022723"/>
    </source>
</evidence>
<dbReference type="EMBL" id="VHSH01000005">
    <property type="protein sequence ID" value="TQV79339.1"/>
    <property type="molecule type" value="Genomic_DNA"/>
</dbReference>
<feature type="binding site" evidence="13">
    <location>
        <position position="93"/>
    </location>
    <ligand>
        <name>Mg(2+)</name>
        <dbReference type="ChEBI" id="CHEBI:18420"/>
        <label>1</label>
    </ligand>
</feature>
<dbReference type="InterPro" id="IPR004385">
    <property type="entry name" value="NDP_pyrophosphatase"/>
</dbReference>
<evidence type="ECO:0000313" key="15">
    <source>
        <dbReference type="EMBL" id="TQV79339.1"/>
    </source>
</evidence>
<proteinExistence type="inferred from homology"/>
<accession>A0A545TQ47</accession>
<comment type="caution">
    <text evidence="15">The sequence shown here is derived from an EMBL/GenBank/DDBJ whole genome shotgun (WGS) entry which is preliminary data.</text>
</comment>
<evidence type="ECO:0000256" key="11">
    <source>
        <dbReference type="ARBA" id="ARBA00033056"/>
    </source>
</evidence>
<evidence type="ECO:0000256" key="6">
    <source>
        <dbReference type="ARBA" id="ARBA00022801"/>
    </source>
</evidence>
<dbReference type="GO" id="GO:0006753">
    <property type="term" value="P:nucleoside phosphate metabolic process"/>
    <property type="evidence" value="ECO:0007669"/>
    <property type="project" value="TreeGrafter"/>
</dbReference>
<feature type="binding site" evidence="13">
    <location>
        <position position="113"/>
    </location>
    <ligand>
        <name>Mg(2+)</name>
        <dbReference type="ChEBI" id="CHEBI:18420"/>
        <label>1</label>
    </ligand>
</feature>
<dbReference type="NCBIfam" id="TIGR00052">
    <property type="entry name" value="nudix-type nucleoside diphosphatase, YffH/AdpP family"/>
    <property type="match status" value="1"/>
</dbReference>
<reference evidence="15 16" key="1">
    <citation type="submission" date="2019-06" db="EMBL/GenBank/DDBJ databases">
        <title>Whole genome sequence for Rhodospirillaceae sp. R148.</title>
        <authorList>
            <person name="Wang G."/>
        </authorList>
    </citation>
    <scope>NUCLEOTIDE SEQUENCE [LARGE SCALE GENOMIC DNA]</scope>
    <source>
        <strain evidence="15 16">R148</strain>
    </source>
</reference>
<evidence type="ECO:0000256" key="1">
    <source>
        <dbReference type="ARBA" id="ARBA00001946"/>
    </source>
</evidence>
<dbReference type="CDD" id="cd24155">
    <property type="entry name" value="NUDIX_ADPRase"/>
    <property type="match status" value="1"/>
</dbReference>
<gene>
    <name evidence="15" type="ORF">FKG95_16980</name>
</gene>
<name>A0A545TQ47_9PROT</name>
<dbReference type="GO" id="GO:0046872">
    <property type="term" value="F:metal ion binding"/>
    <property type="evidence" value="ECO:0007669"/>
    <property type="project" value="UniProtKB-KW"/>
</dbReference>
<organism evidence="15 16">
    <name type="scientific">Denitrobaculum tricleocarpae</name>
    <dbReference type="NCBI Taxonomy" id="2591009"/>
    <lineage>
        <taxon>Bacteria</taxon>
        <taxon>Pseudomonadati</taxon>
        <taxon>Pseudomonadota</taxon>
        <taxon>Alphaproteobacteria</taxon>
        <taxon>Rhodospirillales</taxon>
        <taxon>Rhodospirillaceae</taxon>
        <taxon>Denitrobaculum</taxon>
    </lineage>
</organism>
<evidence type="ECO:0000256" key="12">
    <source>
        <dbReference type="ARBA" id="ARBA00049546"/>
    </source>
</evidence>
<keyword evidence="16" id="KW-1185">Reference proteome</keyword>